<comment type="similarity">
    <text evidence="1">Belongs to the ros/MucR family.</text>
</comment>
<keyword evidence="3" id="KW-1185">Reference proteome</keyword>
<protein>
    <submittedName>
        <fullName evidence="2">MucR family transcriptional regulator</fullName>
    </submittedName>
</protein>
<sequence length="136" mass="15022">MPIDPSELQSLTTKVVAAYVGNNTVPVNELPVLINNVQSAFRGLGEEKPAPAKVEQVAAVPIKKSVTPDYIVCLEDGKKLKMLKRHLKTVYNMSPDEYRAKWSLPPEYPMVAPNYAKARSEMATKLGLGRKKAVQD</sequence>
<accession>A0ABX2T5G4</accession>
<dbReference type="RefSeq" id="WP_180281340.1">
    <property type="nucleotide sequence ID" value="NZ_JABFDB010000003.1"/>
</dbReference>
<dbReference type="Gene3D" id="1.10.10.1550">
    <property type="entry name" value="ROS/MUCR transcriptional regulator protein"/>
    <property type="match status" value="1"/>
</dbReference>
<dbReference type="Proteomes" id="UP000584642">
    <property type="component" value="Unassembled WGS sequence"/>
</dbReference>
<evidence type="ECO:0000256" key="1">
    <source>
        <dbReference type="ARBA" id="ARBA00007031"/>
    </source>
</evidence>
<proteinExistence type="inferred from homology"/>
<dbReference type="InterPro" id="IPR041920">
    <property type="entry name" value="ROS/MUCR_sf"/>
</dbReference>
<gene>
    <name evidence="2" type="ORF">HND93_07550</name>
</gene>
<comment type="caution">
    <text evidence="2">The sequence shown here is derived from an EMBL/GenBank/DDBJ whole genome shotgun (WGS) entry which is preliminary data.</text>
</comment>
<evidence type="ECO:0000313" key="3">
    <source>
        <dbReference type="Proteomes" id="UP000584642"/>
    </source>
</evidence>
<organism evidence="2 3">
    <name type="scientific">Azospirillum oleiclasticum</name>
    <dbReference type="NCBI Taxonomy" id="2735135"/>
    <lineage>
        <taxon>Bacteria</taxon>
        <taxon>Pseudomonadati</taxon>
        <taxon>Pseudomonadota</taxon>
        <taxon>Alphaproteobacteria</taxon>
        <taxon>Rhodospirillales</taxon>
        <taxon>Azospirillaceae</taxon>
        <taxon>Azospirillum</taxon>
    </lineage>
</organism>
<dbReference type="EMBL" id="JABFDB010000003">
    <property type="protein sequence ID" value="NYZ19562.1"/>
    <property type="molecule type" value="Genomic_DNA"/>
</dbReference>
<dbReference type="Pfam" id="PF05443">
    <property type="entry name" value="ROS_MUCR"/>
    <property type="match status" value="1"/>
</dbReference>
<dbReference type="InterPro" id="IPR008807">
    <property type="entry name" value="ROS_MUCR"/>
</dbReference>
<evidence type="ECO:0000313" key="2">
    <source>
        <dbReference type="EMBL" id="NYZ19562.1"/>
    </source>
</evidence>
<reference evidence="2 3" key="1">
    <citation type="submission" date="2020-05" db="EMBL/GenBank/DDBJ databases">
        <title>Azospirillum oleiclasticum sp. nov, a nitrogen-fixing and heavy crude oil-emulsifying bacterium isolated from the crude oil of Yumen Oilfield.</title>
        <authorList>
            <person name="Wu D."/>
            <person name="Cai M."/>
            <person name="Zhang X."/>
        </authorList>
    </citation>
    <scope>NUCLEOTIDE SEQUENCE [LARGE SCALE GENOMIC DNA]</scope>
    <source>
        <strain evidence="2 3">ROY-1-1-2</strain>
    </source>
</reference>
<name>A0ABX2T5G4_9PROT</name>